<dbReference type="STRING" id="698762.SAMN00808754_2057"/>
<dbReference type="Proteomes" id="UP000192569">
    <property type="component" value="Chromosome I"/>
</dbReference>
<protein>
    <submittedName>
        <fullName evidence="1">Uncharacterized protein</fullName>
    </submittedName>
</protein>
<evidence type="ECO:0000313" key="2">
    <source>
        <dbReference type="Proteomes" id="UP000192569"/>
    </source>
</evidence>
<keyword evidence="2" id="KW-1185">Reference proteome</keyword>
<dbReference type="RefSeq" id="WP_084665632.1">
    <property type="nucleotide sequence ID" value="NZ_LT838272.1"/>
</dbReference>
<name>A0A1W1VX75_9FIRM</name>
<evidence type="ECO:0000313" key="1">
    <source>
        <dbReference type="EMBL" id="SMB97982.1"/>
    </source>
</evidence>
<sequence length="79" mass="9329">MGGKSYTEPPWFSKVLEPYAEFYWRSRNKVAALQEIERRLQGLPQVERDRVIAAARECSPTNCWWATYEVAKFILSRFV</sequence>
<accession>A0A1W1VX75</accession>
<proteinExistence type="predicted"/>
<organism evidence="1 2">
    <name type="scientific">Thermanaeromonas toyohensis ToBE</name>
    <dbReference type="NCBI Taxonomy" id="698762"/>
    <lineage>
        <taxon>Bacteria</taxon>
        <taxon>Bacillati</taxon>
        <taxon>Bacillota</taxon>
        <taxon>Clostridia</taxon>
        <taxon>Neomoorellales</taxon>
        <taxon>Neomoorellaceae</taxon>
        <taxon>Thermanaeromonas</taxon>
    </lineage>
</organism>
<gene>
    <name evidence="1" type="ORF">SAMN00808754_2057</name>
</gene>
<dbReference type="EMBL" id="LT838272">
    <property type="protein sequence ID" value="SMB97982.1"/>
    <property type="molecule type" value="Genomic_DNA"/>
</dbReference>
<dbReference type="AlphaFoldDB" id="A0A1W1VX75"/>
<reference evidence="1 2" key="1">
    <citation type="submission" date="2017-04" db="EMBL/GenBank/DDBJ databases">
        <authorList>
            <person name="Afonso C.L."/>
            <person name="Miller P.J."/>
            <person name="Scott M.A."/>
            <person name="Spackman E."/>
            <person name="Goraichik I."/>
            <person name="Dimitrov K.M."/>
            <person name="Suarez D.L."/>
            <person name="Swayne D.E."/>
        </authorList>
    </citation>
    <scope>NUCLEOTIDE SEQUENCE [LARGE SCALE GENOMIC DNA]</scope>
    <source>
        <strain evidence="1 2">ToBE</strain>
    </source>
</reference>